<dbReference type="Gene3D" id="3.40.50.150">
    <property type="entry name" value="Vaccinia Virus protein VP39"/>
    <property type="match status" value="1"/>
</dbReference>
<comment type="caution">
    <text evidence="2">The sequence shown here is derived from an EMBL/GenBank/DDBJ whole genome shotgun (WGS) entry which is preliminary data.</text>
</comment>
<accession>A0A919J681</accession>
<evidence type="ECO:0000313" key="2">
    <source>
        <dbReference type="EMBL" id="GIE14630.1"/>
    </source>
</evidence>
<dbReference type="GO" id="GO:0008168">
    <property type="term" value="F:methyltransferase activity"/>
    <property type="evidence" value="ECO:0007669"/>
    <property type="project" value="UniProtKB-KW"/>
</dbReference>
<dbReference type="InterPro" id="IPR029063">
    <property type="entry name" value="SAM-dependent_MTases_sf"/>
</dbReference>
<dbReference type="RefSeq" id="WP_203821016.1">
    <property type="nucleotide sequence ID" value="NZ_BAAABP010000043.1"/>
</dbReference>
<organism evidence="2 3">
    <name type="scientific">Paractinoplanes ferrugineus</name>
    <dbReference type="NCBI Taxonomy" id="113564"/>
    <lineage>
        <taxon>Bacteria</taxon>
        <taxon>Bacillati</taxon>
        <taxon>Actinomycetota</taxon>
        <taxon>Actinomycetes</taxon>
        <taxon>Micromonosporales</taxon>
        <taxon>Micromonosporaceae</taxon>
        <taxon>Paractinoplanes</taxon>
    </lineage>
</organism>
<keyword evidence="3" id="KW-1185">Reference proteome</keyword>
<evidence type="ECO:0000259" key="1">
    <source>
        <dbReference type="Pfam" id="PF13649"/>
    </source>
</evidence>
<proteinExistence type="predicted"/>
<dbReference type="InterPro" id="IPR041698">
    <property type="entry name" value="Methyltransf_25"/>
</dbReference>
<feature type="domain" description="Methyltransferase" evidence="1">
    <location>
        <begin position="57"/>
        <end position="143"/>
    </location>
</feature>
<gene>
    <name evidence="2" type="ORF">Afe05nite_64700</name>
</gene>
<protein>
    <submittedName>
        <fullName evidence="2">Methyltransferase type 12</fullName>
    </submittedName>
</protein>
<sequence length="212" mass="22305">MREIFDALFADVAAGRPAAFTLHHANGGSHHYEPAAWFRDRLPGDRGLLDACTGPTLDVGCGPGRLAGALAAAGWPVLGIDISDAAVRHAQRRGALALRRDVFEPVPGAGRWQHLLLADGNIGIGGDPRRLLRRCRQLLAPGGRLHAEVAAPGTRGWAGTVTVGRGPGAAESTMRWAAVPLDEVAALAAATALRVIDTRTEAGRWFVSLSPR</sequence>
<reference evidence="2" key="1">
    <citation type="submission" date="2021-01" db="EMBL/GenBank/DDBJ databases">
        <title>Whole genome shotgun sequence of Actinoplanes ferrugineus NBRC 15555.</title>
        <authorList>
            <person name="Komaki H."/>
            <person name="Tamura T."/>
        </authorList>
    </citation>
    <scope>NUCLEOTIDE SEQUENCE</scope>
    <source>
        <strain evidence="2">NBRC 15555</strain>
    </source>
</reference>
<name>A0A919J681_9ACTN</name>
<dbReference type="EMBL" id="BOMM01000056">
    <property type="protein sequence ID" value="GIE14630.1"/>
    <property type="molecule type" value="Genomic_DNA"/>
</dbReference>
<dbReference type="GO" id="GO:0032259">
    <property type="term" value="P:methylation"/>
    <property type="evidence" value="ECO:0007669"/>
    <property type="project" value="UniProtKB-KW"/>
</dbReference>
<dbReference type="Proteomes" id="UP000598174">
    <property type="component" value="Unassembled WGS sequence"/>
</dbReference>
<evidence type="ECO:0000313" key="3">
    <source>
        <dbReference type="Proteomes" id="UP000598174"/>
    </source>
</evidence>
<keyword evidence="2" id="KW-0489">Methyltransferase</keyword>
<keyword evidence="2" id="KW-0808">Transferase</keyword>
<dbReference type="SUPFAM" id="SSF53335">
    <property type="entry name" value="S-adenosyl-L-methionine-dependent methyltransferases"/>
    <property type="match status" value="1"/>
</dbReference>
<dbReference type="Pfam" id="PF13649">
    <property type="entry name" value="Methyltransf_25"/>
    <property type="match status" value="1"/>
</dbReference>
<dbReference type="AlphaFoldDB" id="A0A919J681"/>